<feature type="transmembrane region" description="Helical" evidence="7">
    <location>
        <begin position="244"/>
        <end position="261"/>
    </location>
</feature>
<name>A0AA90R2Z9_9BACI</name>
<feature type="transmembrane region" description="Helical" evidence="7">
    <location>
        <begin position="161"/>
        <end position="183"/>
    </location>
</feature>
<dbReference type="InterPro" id="IPR036259">
    <property type="entry name" value="MFS_trans_sf"/>
</dbReference>
<keyword evidence="10" id="KW-1185">Reference proteome</keyword>
<keyword evidence="6 7" id="KW-0472">Membrane</keyword>
<feature type="transmembrane region" description="Helical" evidence="7">
    <location>
        <begin position="42"/>
        <end position="63"/>
    </location>
</feature>
<evidence type="ECO:0000256" key="1">
    <source>
        <dbReference type="ARBA" id="ARBA00004651"/>
    </source>
</evidence>
<dbReference type="AlphaFoldDB" id="A0AA90R2Z9"/>
<gene>
    <name evidence="9" type="ORF">RCG21_29680</name>
</gene>
<dbReference type="PANTHER" id="PTHR43124">
    <property type="entry name" value="PURINE EFFLUX PUMP PBUE"/>
    <property type="match status" value="1"/>
</dbReference>
<evidence type="ECO:0000259" key="8">
    <source>
        <dbReference type="PROSITE" id="PS50850"/>
    </source>
</evidence>
<feature type="transmembrane region" description="Helical" evidence="7">
    <location>
        <begin position="99"/>
        <end position="121"/>
    </location>
</feature>
<dbReference type="GO" id="GO:0005886">
    <property type="term" value="C:plasma membrane"/>
    <property type="evidence" value="ECO:0007669"/>
    <property type="project" value="UniProtKB-SubCell"/>
</dbReference>
<keyword evidence="2" id="KW-0813">Transport</keyword>
<dbReference type="PROSITE" id="PS50850">
    <property type="entry name" value="MFS"/>
    <property type="match status" value="1"/>
</dbReference>
<feature type="transmembrane region" description="Helical" evidence="7">
    <location>
        <begin position="12"/>
        <end position="30"/>
    </location>
</feature>
<sequence>MRTFNPIRDKTIFLAVSFILWFSHFIYVPILSPYMESIGGKYTFIGIVLGSYGLMQLLFRLPIGISSDMLKVRKPFLIFGMMVSALSCLIFSVTDHLLWVLIARCLAGIAAATWVVFTVLYSSYFSDREIHRAMSMISFIVVFAQLLGMGLSGYIVDRWGWHAPFWFGAGIAVIGVFLSFFVFEPKEGIDRKPIQLKDLTTVVKDPLLLKASTLSILAHSIIFSTMFGFIPAYALHIGFSTNDLILVILSFMIPHAIATLYMGNLLVPSMGKWGTLGISYLLAAVFTFAVPFIHLRSLFYVAQIVNGFSLGIIFPLLLGMSIETIPHAKRATAMGAYQAIYAIGIFAGPFIAGILNAHLGLAAGFYFAAAIGGVAVIFISLWRRKNAFNPALENGMDV</sequence>
<dbReference type="PRINTS" id="PR01035">
    <property type="entry name" value="TCRTETA"/>
</dbReference>
<dbReference type="InterPro" id="IPR011701">
    <property type="entry name" value="MFS"/>
</dbReference>
<dbReference type="Proteomes" id="UP001178888">
    <property type="component" value="Unassembled WGS sequence"/>
</dbReference>
<dbReference type="InterPro" id="IPR020846">
    <property type="entry name" value="MFS_dom"/>
</dbReference>
<evidence type="ECO:0000256" key="6">
    <source>
        <dbReference type="ARBA" id="ARBA00023136"/>
    </source>
</evidence>
<feature type="transmembrane region" description="Helical" evidence="7">
    <location>
        <begin position="339"/>
        <end position="357"/>
    </location>
</feature>
<dbReference type="Pfam" id="PF07690">
    <property type="entry name" value="MFS_1"/>
    <property type="match status" value="1"/>
</dbReference>
<keyword evidence="3" id="KW-1003">Cell membrane</keyword>
<organism evidence="9 10">
    <name type="scientific">Bacillus salipaludis</name>
    <dbReference type="NCBI Taxonomy" id="2547811"/>
    <lineage>
        <taxon>Bacteria</taxon>
        <taxon>Bacillati</taxon>
        <taxon>Bacillota</taxon>
        <taxon>Bacilli</taxon>
        <taxon>Bacillales</taxon>
        <taxon>Bacillaceae</taxon>
        <taxon>Bacillus</taxon>
    </lineage>
</organism>
<dbReference type="Gene3D" id="1.20.1250.20">
    <property type="entry name" value="MFS general substrate transporter like domains"/>
    <property type="match status" value="1"/>
</dbReference>
<evidence type="ECO:0000313" key="9">
    <source>
        <dbReference type="EMBL" id="MDQ6600442.1"/>
    </source>
</evidence>
<proteinExistence type="predicted"/>
<dbReference type="RefSeq" id="WP_308914113.1">
    <property type="nucleotide sequence ID" value="NZ_JAVGVR010000001.1"/>
</dbReference>
<feature type="transmembrane region" description="Helical" evidence="7">
    <location>
        <begin position="75"/>
        <end position="93"/>
    </location>
</feature>
<dbReference type="PANTHER" id="PTHR43124:SF3">
    <property type="entry name" value="CHLORAMPHENICOL EFFLUX PUMP RV0191"/>
    <property type="match status" value="1"/>
</dbReference>
<feature type="transmembrane region" description="Helical" evidence="7">
    <location>
        <begin position="363"/>
        <end position="382"/>
    </location>
</feature>
<protein>
    <submittedName>
        <fullName evidence="9">MFS transporter</fullName>
    </submittedName>
</protein>
<dbReference type="EMBL" id="JAVGVR010000001">
    <property type="protein sequence ID" value="MDQ6600442.1"/>
    <property type="molecule type" value="Genomic_DNA"/>
</dbReference>
<feature type="transmembrane region" description="Helical" evidence="7">
    <location>
        <begin position="299"/>
        <end position="318"/>
    </location>
</feature>
<reference evidence="9" key="1">
    <citation type="submission" date="2023-08" db="EMBL/GenBank/DDBJ databases">
        <title>Nitrogen cycling bacteria in agricultural field soils.</title>
        <authorList>
            <person name="Jang J."/>
        </authorList>
    </citation>
    <scope>NUCLEOTIDE SEQUENCE</scope>
    <source>
        <strain evidence="9">PS3-36</strain>
    </source>
</reference>
<evidence type="ECO:0000256" key="4">
    <source>
        <dbReference type="ARBA" id="ARBA00022692"/>
    </source>
</evidence>
<feature type="transmembrane region" description="Helical" evidence="7">
    <location>
        <begin position="273"/>
        <end position="293"/>
    </location>
</feature>
<feature type="transmembrane region" description="Helical" evidence="7">
    <location>
        <begin position="216"/>
        <end position="238"/>
    </location>
</feature>
<evidence type="ECO:0000313" key="10">
    <source>
        <dbReference type="Proteomes" id="UP001178888"/>
    </source>
</evidence>
<feature type="transmembrane region" description="Helical" evidence="7">
    <location>
        <begin position="133"/>
        <end position="155"/>
    </location>
</feature>
<keyword evidence="4 7" id="KW-0812">Transmembrane</keyword>
<accession>A0AA90R2Z9</accession>
<comment type="caution">
    <text evidence="9">The sequence shown here is derived from an EMBL/GenBank/DDBJ whole genome shotgun (WGS) entry which is preliminary data.</text>
</comment>
<feature type="domain" description="Major facilitator superfamily (MFS) profile" evidence="8">
    <location>
        <begin position="9"/>
        <end position="387"/>
    </location>
</feature>
<keyword evidence="5 7" id="KW-1133">Transmembrane helix</keyword>
<dbReference type="InterPro" id="IPR050189">
    <property type="entry name" value="MFS_Efflux_Transporters"/>
</dbReference>
<dbReference type="InterPro" id="IPR001958">
    <property type="entry name" value="Tet-R_TetA/multi-R_MdtG-like"/>
</dbReference>
<comment type="subcellular location">
    <subcellularLocation>
        <location evidence="1">Cell membrane</location>
        <topology evidence="1">Multi-pass membrane protein</topology>
    </subcellularLocation>
</comment>
<dbReference type="GO" id="GO:0022857">
    <property type="term" value="F:transmembrane transporter activity"/>
    <property type="evidence" value="ECO:0007669"/>
    <property type="project" value="InterPro"/>
</dbReference>
<evidence type="ECO:0000256" key="2">
    <source>
        <dbReference type="ARBA" id="ARBA00022448"/>
    </source>
</evidence>
<evidence type="ECO:0000256" key="5">
    <source>
        <dbReference type="ARBA" id="ARBA00022989"/>
    </source>
</evidence>
<evidence type="ECO:0000256" key="7">
    <source>
        <dbReference type="SAM" id="Phobius"/>
    </source>
</evidence>
<dbReference type="SUPFAM" id="SSF103473">
    <property type="entry name" value="MFS general substrate transporter"/>
    <property type="match status" value="1"/>
</dbReference>
<evidence type="ECO:0000256" key="3">
    <source>
        <dbReference type="ARBA" id="ARBA00022475"/>
    </source>
</evidence>